<keyword evidence="3" id="KW-1185">Reference proteome</keyword>
<dbReference type="RefSeq" id="XP_028878238.1">
    <property type="nucleotide sequence ID" value="XM_029030469.1"/>
</dbReference>
<dbReference type="EMBL" id="NBCO01000048">
    <property type="protein sequence ID" value="ORC84172.1"/>
    <property type="molecule type" value="Genomic_DNA"/>
</dbReference>
<organism evidence="2 3">
    <name type="scientific">Trypanosoma theileri</name>
    <dbReference type="NCBI Taxonomy" id="67003"/>
    <lineage>
        <taxon>Eukaryota</taxon>
        <taxon>Discoba</taxon>
        <taxon>Euglenozoa</taxon>
        <taxon>Kinetoplastea</taxon>
        <taxon>Metakinetoplastina</taxon>
        <taxon>Trypanosomatida</taxon>
        <taxon>Trypanosomatidae</taxon>
        <taxon>Trypanosoma</taxon>
    </lineage>
</organism>
<feature type="region of interest" description="Disordered" evidence="1">
    <location>
        <begin position="1"/>
        <end position="48"/>
    </location>
</feature>
<gene>
    <name evidence="2" type="ORF">TM35_000481330</name>
</gene>
<proteinExistence type="predicted"/>
<sequence>MPGREVTIRTVSTSRERRPAGSPFAGLVGSTKQKQGKQQEQQQQQKQKQEVCLAPACESCLKLLQCSQKVRRALEDVLINAKMVFLDDTLHHQMDDERWLRILRAIGEDKTTYYTRMVPIVSIKSATDGKGL</sequence>
<name>A0A1X0NHB7_9TRYP</name>
<accession>A0A1X0NHB7</accession>
<dbReference type="Proteomes" id="UP000192257">
    <property type="component" value="Unassembled WGS sequence"/>
</dbReference>
<evidence type="ECO:0000313" key="3">
    <source>
        <dbReference type="Proteomes" id="UP000192257"/>
    </source>
</evidence>
<dbReference type="AlphaFoldDB" id="A0A1X0NHB7"/>
<dbReference type="GeneID" id="39990249"/>
<protein>
    <submittedName>
        <fullName evidence="2">Uncharacterized protein</fullName>
    </submittedName>
</protein>
<evidence type="ECO:0000313" key="2">
    <source>
        <dbReference type="EMBL" id="ORC84172.1"/>
    </source>
</evidence>
<reference evidence="2 3" key="1">
    <citation type="submission" date="2017-03" db="EMBL/GenBank/DDBJ databases">
        <title>An alternative strategy for trypanosome survival in the mammalian bloodstream revealed through genome and transcriptome analysis of the ubiquitous bovine parasite Trypanosoma (Megatrypanum) theileri.</title>
        <authorList>
            <person name="Kelly S."/>
            <person name="Ivens A."/>
            <person name="Mott A."/>
            <person name="O'Neill E."/>
            <person name="Emms D."/>
            <person name="Macleod O."/>
            <person name="Voorheis P."/>
            <person name="Matthews J."/>
            <person name="Matthews K."/>
            <person name="Carrington M."/>
        </authorList>
    </citation>
    <scope>NUCLEOTIDE SEQUENCE [LARGE SCALE GENOMIC DNA]</scope>
    <source>
        <strain evidence="2">Edinburgh</strain>
    </source>
</reference>
<feature type="compositionally biased region" description="Low complexity" evidence="1">
    <location>
        <begin position="32"/>
        <end position="46"/>
    </location>
</feature>
<comment type="caution">
    <text evidence="2">The sequence shown here is derived from an EMBL/GenBank/DDBJ whole genome shotgun (WGS) entry which is preliminary data.</text>
</comment>
<dbReference type="OrthoDB" id="240059at2759"/>
<evidence type="ECO:0000256" key="1">
    <source>
        <dbReference type="SAM" id="MobiDB-lite"/>
    </source>
</evidence>
<dbReference type="VEuPathDB" id="TriTrypDB:TM35_000481330"/>